<evidence type="ECO:0000256" key="4">
    <source>
        <dbReference type="ARBA" id="ARBA00022989"/>
    </source>
</evidence>
<dbReference type="InterPro" id="IPR009457">
    <property type="entry name" value="THH1/TOM1/TOM3_dom"/>
</dbReference>
<reference evidence="9" key="1">
    <citation type="journal article" date="2011" name="Genome Biol.">
        <title>Comparative genomics of the social amoebae Dictyostelium discoideum and Dictyostelium purpureum.</title>
        <authorList>
            <consortium name="US DOE Joint Genome Institute (JGI-PGF)"/>
            <person name="Sucgang R."/>
            <person name="Kuo A."/>
            <person name="Tian X."/>
            <person name="Salerno W."/>
            <person name="Parikh A."/>
            <person name="Feasley C.L."/>
            <person name="Dalin E."/>
            <person name="Tu H."/>
            <person name="Huang E."/>
            <person name="Barry K."/>
            <person name="Lindquist E."/>
            <person name="Shapiro H."/>
            <person name="Bruce D."/>
            <person name="Schmutz J."/>
            <person name="Salamov A."/>
            <person name="Fey P."/>
            <person name="Gaudet P."/>
            <person name="Anjard C."/>
            <person name="Babu M.M."/>
            <person name="Basu S."/>
            <person name="Bushmanova Y."/>
            <person name="van der Wel H."/>
            <person name="Katoh-Kurasawa M."/>
            <person name="Dinh C."/>
            <person name="Coutinho P.M."/>
            <person name="Saito T."/>
            <person name="Elias M."/>
            <person name="Schaap P."/>
            <person name="Kay R.R."/>
            <person name="Henrissat B."/>
            <person name="Eichinger L."/>
            <person name="Rivero F."/>
            <person name="Putnam N.H."/>
            <person name="West C.M."/>
            <person name="Loomis W.F."/>
            <person name="Chisholm R.L."/>
            <person name="Shaulsky G."/>
            <person name="Strassmann J.E."/>
            <person name="Queller D.C."/>
            <person name="Kuspa A."/>
            <person name="Grigoriev I.V."/>
        </authorList>
    </citation>
    <scope>NUCLEOTIDE SEQUENCE [LARGE SCALE GENOMIC DNA]</scope>
    <source>
        <strain evidence="9">QSDP1</strain>
    </source>
</reference>
<feature type="transmembrane region" description="Helical" evidence="6">
    <location>
        <begin position="155"/>
        <end position="181"/>
    </location>
</feature>
<evidence type="ECO:0000256" key="2">
    <source>
        <dbReference type="ARBA" id="ARBA00006779"/>
    </source>
</evidence>
<feature type="transmembrane region" description="Helical" evidence="6">
    <location>
        <begin position="241"/>
        <end position="259"/>
    </location>
</feature>
<sequence length="301" mass="34748">MALIDPKFDYSHIALIFLYVLLSVFSIVSYIRSTTKETLFTICFHLILLVASLFRAVSFLLFIINEERVKYIDGNLLFLTNELPSFFYLTFFSMSLILSVEIFQGSLVVKAVNMEKLKIVVEVSNVVLYIILAVLFTLDFVLFPDESASVDQPSSVFQIIIQVVVSFIYLSTSIGFFVFLLKTYYEHYDSKFADALKTQESVQFKKKSNSIIFFTFLCFLVRSIMTCLSIFLALNFWLRDLIYYSIFEILPISLLMYIINDMAQKAGFNNSLFRPYKPLTENSKLTETSGYLYSKYSSSNS</sequence>
<protein>
    <recommendedName>
        <fullName evidence="7">THH1/TOM1/TOM3 domain-containing protein</fullName>
    </recommendedName>
</protein>
<dbReference type="PANTHER" id="PTHR31142">
    <property type="entry name" value="TOBAMOVIRUS MULTIPLICATION PROTEIN 1-LIKE ISOFORM X1"/>
    <property type="match status" value="1"/>
</dbReference>
<evidence type="ECO:0000313" key="8">
    <source>
        <dbReference type="EMBL" id="EGC38379.1"/>
    </source>
</evidence>
<keyword evidence="5 6" id="KW-0472">Membrane</keyword>
<keyword evidence="4 6" id="KW-1133">Transmembrane helix</keyword>
<evidence type="ECO:0000256" key="6">
    <source>
        <dbReference type="SAM" id="Phobius"/>
    </source>
</evidence>
<dbReference type="Proteomes" id="UP000001064">
    <property type="component" value="Unassembled WGS sequence"/>
</dbReference>
<keyword evidence="3 6" id="KW-0812">Transmembrane</keyword>
<gene>
    <name evidence="8" type="ORF">DICPUDRAFT_45904</name>
</gene>
<dbReference type="VEuPathDB" id="AmoebaDB:DICPUDRAFT_45904"/>
<dbReference type="RefSeq" id="XP_003285136.1">
    <property type="nucleotide sequence ID" value="XM_003285088.1"/>
</dbReference>
<accession>F0ZCJ1</accession>
<feature type="transmembrane region" description="Helical" evidence="6">
    <location>
        <begin position="12"/>
        <end position="31"/>
    </location>
</feature>
<evidence type="ECO:0000256" key="5">
    <source>
        <dbReference type="ARBA" id="ARBA00023136"/>
    </source>
</evidence>
<dbReference type="KEGG" id="dpp:DICPUDRAFT_45904"/>
<feature type="transmembrane region" description="Helical" evidence="6">
    <location>
        <begin position="43"/>
        <end position="65"/>
    </location>
</feature>
<dbReference type="eggNOG" id="ENOG502RBWN">
    <property type="taxonomic scope" value="Eukaryota"/>
</dbReference>
<evidence type="ECO:0000313" key="9">
    <source>
        <dbReference type="Proteomes" id="UP000001064"/>
    </source>
</evidence>
<dbReference type="EMBL" id="GL870978">
    <property type="protein sequence ID" value="EGC38379.1"/>
    <property type="molecule type" value="Genomic_DNA"/>
</dbReference>
<dbReference type="PANTHER" id="PTHR31142:SF8">
    <property type="entry name" value="THH1_TOM1_TOM3 DOMAIN-CONTAINING PROTEIN"/>
    <property type="match status" value="1"/>
</dbReference>
<feature type="transmembrane region" description="Helical" evidence="6">
    <location>
        <begin position="211"/>
        <end position="235"/>
    </location>
</feature>
<dbReference type="InParanoid" id="F0ZCJ1"/>
<feature type="transmembrane region" description="Helical" evidence="6">
    <location>
        <begin position="119"/>
        <end position="143"/>
    </location>
</feature>
<evidence type="ECO:0000256" key="3">
    <source>
        <dbReference type="ARBA" id="ARBA00022692"/>
    </source>
</evidence>
<evidence type="ECO:0000256" key="1">
    <source>
        <dbReference type="ARBA" id="ARBA00004127"/>
    </source>
</evidence>
<dbReference type="InterPro" id="IPR040226">
    <property type="entry name" value="THH1/TOM1/TOM3"/>
</dbReference>
<keyword evidence="9" id="KW-1185">Reference proteome</keyword>
<dbReference type="OMA" id="WWKDVVY"/>
<organism evidence="8 9">
    <name type="scientific">Dictyostelium purpureum</name>
    <name type="common">Slime mold</name>
    <dbReference type="NCBI Taxonomy" id="5786"/>
    <lineage>
        <taxon>Eukaryota</taxon>
        <taxon>Amoebozoa</taxon>
        <taxon>Evosea</taxon>
        <taxon>Eumycetozoa</taxon>
        <taxon>Dictyostelia</taxon>
        <taxon>Dictyosteliales</taxon>
        <taxon>Dictyosteliaceae</taxon>
        <taxon>Dictyostelium</taxon>
    </lineage>
</organism>
<name>F0ZCJ1_DICPU</name>
<evidence type="ECO:0000259" key="7">
    <source>
        <dbReference type="Pfam" id="PF06454"/>
    </source>
</evidence>
<comment type="subcellular location">
    <subcellularLocation>
        <location evidence="1">Endomembrane system</location>
        <topology evidence="1">Multi-pass membrane protein</topology>
    </subcellularLocation>
</comment>
<feature type="transmembrane region" description="Helical" evidence="6">
    <location>
        <begin position="85"/>
        <end position="107"/>
    </location>
</feature>
<feature type="domain" description="THH1/TOM1/TOM3" evidence="7">
    <location>
        <begin position="9"/>
        <end position="266"/>
    </location>
</feature>
<dbReference type="AlphaFoldDB" id="F0ZCJ1"/>
<dbReference type="GeneID" id="10502251"/>
<dbReference type="OrthoDB" id="17382at2759"/>
<comment type="similarity">
    <text evidence="2">Belongs to the plant tobamovirus multiplication TOM1 protein family.</text>
</comment>
<dbReference type="GO" id="GO:0012505">
    <property type="term" value="C:endomembrane system"/>
    <property type="evidence" value="ECO:0007669"/>
    <property type="project" value="UniProtKB-SubCell"/>
</dbReference>
<proteinExistence type="inferred from homology"/>
<dbReference type="Pfam" id="PF06454">
    <property type="entry name" value="THH1_TOM1-3_dom"/>
    <property type="match status" value="1"/>
</dbReference>